<dbReference type="Proteomes" id="UP000682134">
    <property type="component" value="Unassembled WGS sequence"/>
</dbReference>
<comment type="subcellular location">
    <subcellularLocation>
        <location evidence="1">Virion</location>
    </subcellularLocation>
</comment>
<evidence type="ECO:0000313" key="4">
    <source>
        <dbReference type="EMBL" id="MBP0725541.1"/>
    </source>
</evidence>
<proteinExistence type="predicted"/>
<dbReference type="AlphaFoldDB" id="A0A940NMX5"/>
<gene>
    <name evidence="4" type="ORF">J5Y03_10110</name>
</gene>
<accession>A0A940NMX5</accession>
<keyword evidence="5" id="KW-1185">Reference proteome</keyword>
<feature type="domain" description="Phage capsid-like C-terminal" evidence="3">
    <location>
        <begin position="136"/>
        <end position="403"/>
    </location>
</feature>
<name>A0A940NMX5_9BACI</name>
<evidence type="ECO:0000259" key="3">
    <source>
        <dbReference type="Pfam" id="PF05065"/>
    </source>
</evidence>
<evidence type="ECO:0000313" key="5">
    <source>
        <dbReference type="Proteomes" id="UP000682134"/>
    </source>
</evidence>
<dbReference type="InterPro" id="IPR024455">
    <property type="entry name" value="Phage_capsid"/>
</dbReference>
<reference evidence="4" key="1">
    <citation type="submission" date="2021-04" db="EMBL/GenBank/DDBJ databases">
        <title>Genome seq and assembly of Bacillus sp.</title>
        <authorList>
            <person name="Chhetri G."/>
        </authorList>
    </citation>
    <scope>NUCLEOTIDE SEQUENCE</scope>
    <source>
        <strain evidence="4">RG28</strain>
    </source>
</reference>
<comment type="caution">
    <text evidence="4">The sequence shown here is derived from an EMBL/GenBank/DDBJ whole genome shotgun (WGS) entry which is preliminary data.</text>
</comment>
<dbReference type="EMBL" id="JAGIYQ010000005">
    <property type="protein sequence ID" value="MBP0725541.1"/>
    <property type="molecule type" value="Genomic_DNA"/>
</dbReference>
<sequence length="416" mass="46410">MANIYSILEMRQDRAKLVNQYEEVLNRSKEEKRELTAEEEIQLNKLHDQEVQLRKKIEREEYLEEQNKSLSGHENRFQAHNKEKEEKKGQEYRDVFAKWVKGGMEFLNGEERNILLSNRSSDDETRALGVGTGAGGGFTVPQGFYNKLVEAFKFYGGMRSVANVIQTDMGNALPIPTVNDTAQMGSIIAENTAISTQDVAFNQVTLNAYKYTSNLVLVSLELLQDSAFNIEDYLAKALGTRIGRIHNNHFTIGTGTGQPQGVVTGATQGKVGATGQTTSLTFDDLIDLIHAVDPAYRNNSQFMLHDNSLRALKKLKDSQGRPLFLPGLAYGEPDTINNFKFTINNDMPTMAANTKSLLFGDFSNYYIRDVLGITVVRFNEKYMDSGQIGFTAFSRADGKLVNAGSNPVAYYQNSAT</sequence>
<organism evidence="4 5">
    <name type="scientific">Gottfriedia endophytica</name>
    <dbReference type="NCBI Taxonomy" id="2820819"/>
    <lineage>
        <taxon>Bacteria</taxon>
        <taxon>Bacillati</taxon>
        <taxon>Bacillota</taxon>
        <taxon>Bacilli</taxon>
        <taxon>Bacillales</taxon>
        <taxon>Bacillaceae</taxon>
        <taxon>Gottfriedia</taxon>
    </lineage>
</organism>
<protein>
    <submittedName>
        <fullName evidence="4">Phage major capsid protein</fullName>
    </submittedName>
</protein>
<dbReference type="InterPro" id="IPR054612">
    <property type="entry name" value="Phage_capsid-like_C"/>
</dbReference>
<dbReference type="SUPFAM" id="SSF56563">
    <property type="entry name" value="Major capsid protein gp5"/>
    <property type="match status" value="1"/>
</dbReference>
<dbReference type="Pfam" id="PF05065">
    <property type="entry name" value="Phage_capsid"/>
    <property type="match status" value="1"/>
</dbReference>
<dbReference type="RefSeq" id="WP_209405191.1">
    <property type="nucleotide sequence ID" value="NZ_JAGIYQ010000005.1"/>
</dbReference>
<dbReference type="Gene3D" id="3.30.2320.10">
    <property type="entry name" value="hypothetical protein PF0899 domain"/>
    <property type="match status" value="1"/>
</dbReference>
<dbReference type="Gene3D" id="3.30.2400.10">
    <property type="entry name" value="Major capsid protein gp5"/>
    <property type="match status" value="1"/>
</dbReference>
<feature type="region of interest" description="Disordered" evidence="2">
    <location>
        <begin position="64"/>
        <end position="88"/>
    </location>
</feature>
<evidence type="ECO:0000256" key="2">
    <source>
        <dbReference type="SAM" id="MobiDB-lite"/>
    </source>
</evidence>
<evidence type="ECO:0000256" key="1">
    <source>
        <dbReference type="ARBA" id="ARBA00004328"/>
    </source>
</evidence>
<dbReference type="NCBIfam" id="TIGR01554">
    <property type="entry name" value="major_cap_HK97"/>
    <property type="match status" value="1"/>
</dbReference>